<keyword evidence="10" id="KW-0729">SH3-binding</keyword>
<reference evidence="14" key="1">
    <citation type="submission" date="2021-02" db="EMBL/GenBank/DDBJ databases">
        <title>Comparative genomics reveals that relaxation of natural selection precedes convergent phenotypic evolution of cavefish.</title>
        <authorList>
            <person name="Peng Z."/>
        </authorList>
    </citation>
    <scope>NUCLEOTIDE SEQUENCE</scope>
    <source>
        <tissue evidence="14">Muscle</tissue>
    </source>
</reference>
<proteinExistence type="inferred from homology"/>
<dbReference type="GO" id="GO:0051276">
    <property type="term" value="P:chromosome organization"/>
    <property type="evidence" value="ECO:0007669"/>
    <property type="project" value="InterPro"/>
</dbReference>
<dbReference type="PANTHER" id="PTHR10418">
    <property type="entry name" value="SECURIN-3"/>
    <property type="match status" value="1"/>
</dbReference>
<keyword evidence="4" id="KW-0963">Cytoplasm</keyword>
<sequence>MDTMIYLDQENGRLTTTGVKSRQNRLHSAPDQCLKTPLTGKVRLGAPVQSSRKALGVVNKIVAPSAASVKAEEKAKPAEAKCKASSRPAAEEYPEIEKCFPYDPSAFEKYGVPDEVYLSRFSLAGLRKQPWPTASPVDELLLVDPCLPLSPLKMPKEAEFVNEMEAFLQTIDKLTVDFPPESEF</sequence>
<evidence type="ECO:0000256" key="4">
    <source>
        <dbReference type="ARBA" id="ARBA00022490"/>
    </source>
</evidence>
<evidence type="ECO:0000313" key="15">
    <source>
        <dbReference type="Proteomes" id="UP001059041"/>
    </source>
</evidence>
<dbReference type="GO" id="GO:0005634">
    <property type="term" value="C:nucleus"/>
    <property type="evidence" value="ECO:0007669"/>
    <property type="project" value="UniProtKB-SubCell"/>
</dbReference>
<evidence type="ECO:0000256" key="13">
    <source>
        <dbReference type="ARBA" id="ARBA00039185"/>
    </source>
</evidence>
<evidence type="ECO:0000256" key="1">
    <source>
        <dbReference type="ARBA" id="ARBA00004123"/>
    </source>
</evidence>
<evidence type="ECO:0000256" key="11">
    <source>
        <dbReference type="ARBA" id="ARBA00023242"/>
    </source>
</evidence>
<accession>A0A9W7TMS8</accession>
<dbReference type="Pfam" id="PF04856">
    <property type="entry name" value="Securin"/>
    <property type="match status" value="1"/>
</dbReference>
<keyword evidence="9" id="KW-0832">Ubl conjugation</keyword>
<comment type="caution">
    <text evidence="14">The sequence shown here is derived from an EMBL/GenBank/DDBJ whole genome shotgun (WGS) entry which is preliminary data.</text>
</comment>
<dbReference type="OrthoDB" id="9905975at2759"/>
<evidence type="ECO:0000256" key="10">
    <source>
        <dbReference type="ARBA" id="ARBA00023036"/>
    </source>
</evidence>
<evidence type="ECO:0000256" key="2">
    <source>
        <dbReference type="ARBA" id="ARBA00004496"/>
    </source>
</evidence>
<dbReference type="GO" id="GO:0005737">
    <property type="term" value="C:cytoplasm"/>
    <property type="evidence" value="ECO:0007669"/>
    <property type="project" value="UniProtKB-SubCell"/>
</dbReference>
<comment type="similarity">
    <text evidence="3">Belongs to the securin family.</text>
</comment>
<keyword evidence="7" id="KW-0498">Mitosis</keyword>
<dbReference type="AlphaFoldDB" id="A0A9W7TMS8"/>
<dbReference type="InterPro" id="IPR006940">
    <property type="entry name" value="Securin_separation_inhibitor"/>
</dbReference>
<keyword evidence="11" id="KW-0539">Nucleus</keyword>
<dbReference type="GO" id="GO:0051301">
    <property type="term" value="P:cell division"/>
    <property type="evidence" value="ECO:0007669"/>
    <property type="project" value="UniProtKB-KW"/>
</dbReference>
<dbReference type="EMBL" id="JAFHDT010000013">
    <property type="protein sequence ID" value="KAI7801868.1"/>
    <property type="molecule type" value="Genomic_DNA"/>
</dbReference>
<evidence type="ECO:0000256" key="9">
    <source>
        <dbReference type="ARBA" id="ARBA00022843"/>
    </source>
</evidence>
<keyword evidence="6" id="KW-0677">Repeat</keyword>
<evidence type="ECO:0000256" key="8">
    <source>
        <dbReference type="ARBA" id="ARBA00022829"/>
    </source>
</evidence>
<dbReference type="Proteomes" id="UP001059041">
    <property type="component" value="Linkage Group LG13"/>
</dbReference>
<keyword evidence="5" id="KW-0132">Cell division</keyword>
<evidence type="ECO:0000256" key="5">
    <source>
        <dbReference type="ARBA" id="ARBA00022618"/>
    </source>
</evidence>
<dbReference type="GO" id="GO:0045143">
    <property type="term" value="P:homologous chromosome segregation"/>
    <property type="evidence" value="ECO:0007669"/>
    <property type="project" value="TreeGrafter"/>
</dbReference>
<keyword evidence="12" id="KW-0131">Cell cycle</keyword>
<dbReference type="PANTHER" id="PTHR10418:SF2">
    <property type="entry name" value="SECURIN"/>
    <property type="match status" value="1"/>
</dbReference>
<name>A0A9W7TMS8_TRIRA</name>
<protein>
    <recommendedName>
        <fullName evidence="13">Securin</fullName>
    </recommendedName>
</protein>
<dbReference type="GO" id="GO:0017124">
    <property type="term" value="F:SH3 domain binding"/>
    <property type="evidence" value="ECO:0007669"/>
    <property type="project" value="UniProtKB-KW"/>
</dbReference>
<keyword evidence="15" id="KW-1185">Reference proteome</keyword>
<evidence type="ECO:0000256" key="12">
    <source>
        <dbReference type="ARBA" id="ARBA00023306"/>
    </source>
</evidence>
<evidence type="ECO:0000256" key="3">
    <source>
        <dbReference type="ARBA" id="ARBA00009264"/>
    </source>
</evidence>
<comment type="subcellular location">
    <subcellularLocation>
        <location evidence="2">Cytoplasm</location>
    </subcellularLocation>
    <subcellularLocation>
        <location evidence="1">Nucleus</location>
    </subcellularLocation>
</comment>
<organism evidence="14 15">
    <name type="scientific">Triplophysa rosa</name>
    <name type="common">Cave loach</name>
    <dbReference type="NCBI Taxonomy" id="992332"/>
    <lineage>
        <taxon>Eukaryota</taxon>
        <taxon>Metazoa</taxon>
        <taxon>Chordata</taxon>
        <taxon>Craniata</taxon>
        <taxon>Vertebrata</taxon>
        <taxon>Euteleostomi</taxon>
        <taxon>Actinopterygii</taxon>
        <taxon>Neopterygii</taxon>
        <taxon>Teleostei</taxon>
        <taxon>Ostariophysi</taxon>
        <taxon>Cypriniformes</taxon>
        <taxon>Nemacheilidae</taxon>
        <taxon>Triplophysa</taxon>
    </lineage>
</organism>
<evidence type="ECO:0000313" key="14">
    <source>
        <dbReference type="EMBL" id="KAI7801868.1"/>
    </source>
</evidence>
<evidence type="ECO:0000256" key="7">
    <source>
        <dbReference type="ARBA" id="ARBA00022776"/>
    </source>
</evidence>
<evidence type="ECO:0000256" key="6">
    <source>
        <dbReference type="ARBA" id="ARBA00022737"/>
    </source>
</evidence>
<keyword evidence="8" id="KW-0159">Chromosome partition</keyword>
<gene>
    <name evidence="14" type="ORF">IRJ41_017762</name>
</gene>